<keyword evidence="3" id="KW-1185">Reference proteome</keyword>
<name>A0ABT0F9R0_9MICO</name>
<evidence type="ECO:0000313" key="3">
    <source>
        <dbReference type="Proteomes" id="UP001300096"/>
    </source>
</evidence>
<accession>A0ABT0F9R0</accession>
<dbReference type="RefSeq" id="WP_247628249.1">
    <property type="nucleotide sequence ID" value="NZ_JAHWXN010000001.1"/>
</dbReference>
<organism evidence="2 3">
    <name type="scientific">Microbacterium croceum</name>
    <dbReference type="NCBI Taxonomy" id="2851645"/>
    <lineage>
        <taxon>Bacteria</taxon>
        <taxon>Bacillati</taxon>
        <taxon>Actinomycetota</taxon>
        <taxon>Actinomycetes</taxon>
        <taxon>Micrococcales</taxon>
        <taxon>Microbacteriaceae</taxon>
        <taxon>Microbacterium</taxon>
    </lineage>
</organism>
<evidence type="ECO:0008006" key="4">
    <source>
        <dbReference type="Google" id="ProtNLM"/>
    </source>
</evidence>
<comment type="caution">
    <text evidence="2">The sequence shown here is derived from an EMBL/GenBank/DDBJ whole genome shotgun (WGS) entry which is preliminary data.</text>
</comment>
<dbReference type="EMBL" id="JAHWXN010000001">
    <property type="protein sequence ID" value="MCK2034790.1"/>
    <property type="molecule type" value="Genomic_DNA"/>
</dbReference>
<feature type="region of interest" description="Disordered" evidence="1">
    <location>
        <begin position="64"/>
        <end position="86"/>
    </location>
</feature>
<dbReference type="Proteomes" id="UP001300096">
    <property type="component" value="Unassembled WGS sequence"/>
</dbReference>
<sequence length="86" mass="9256">MNDSSDRHPDVLWACVEDGFHVGSRVGEFLGYVDRQPDGSYAAFDARAQNIGRFDTLHDATSAVGSSDFAPAQPGDARDQKDGVVL</sequence>
<reference evidence="2 3" key="1">
    <citation type="submission" date="2021-06" db="EMBL/GenBank/DDBJ databases">
        <title>Genome-based taxonomic framework of Microbacterium strains isolated from marine environment, the description of four new species and reclassification of four preexisting species.</title>
        <authorList>
            <person name="Lee S.D."/>
            <person name="Kim S.-M."/>
            <person name="Byeon Y.-S."/>
            <person name="Yang H.L."/>
            <person name="Kim I.S."/>
        </authorList>
    </citation>
    <scope>NUCLEOTIDE SEQUENCE [LARGE SCALE GENOMIC DNA]</scope>
    <source>
        <strain evidence="2 3">SSW1-49</strain>
    </source>
</reference>
<feature type="compositionally biased region" description="Basic and acidic residues" evidence="1">
    <location>
        <begin position="76"/>
        <end position="86"/>
    </location>
</feature>
<evidence type="ECO:0000256" key="1">
    <source>
        <dbReference type="SAM" id="MobiDB-lite"/>
    </source>
</evidence>
<evidence type="ECO:0000313" key="2">
    <source>
        <dbReference type="EMBL" id="MCK2034790.1"/>
    </source>
</evidence>
<protein>
    <recommendedName>
        <fullName evidence="4">Methyltransferase</fullName>
    </recommendedName>
</protein>
<gene>
    <name evidence="2" type="ORF">KZC51_01465</name>
</gene>
<proteinExistence type="predicted"/>